<comment type="caution">
    <text evidence="1">The sequence shown here is derived from an EMBL/GenBank/DDBJ whole genome shotgun (WGS) entry which is preliminary data.</text>
</comment>
<dbReference type="Proteomes" id="UP000236291">
    <property type="component" value="Unassembled WGS sequence"/>
</dbReference>
<dbReference type="AlphaFoldDB" id="A0A2K3JQB7"/>
<evidence type="ECO:0000313" key="1">
    <source>
        <dbReference type="EMBL" id="PNX56232.1"/>
    </source>
</evidence>
<accession>A0A2K3JQB7</accession>
<gene>
    <name evidence="1" type="ORF">L195_g049775</name>
</gene>
<organism evidence="1 2">
    <name type="scientific">Trifolium pratense</name>
    <name type="common">Red clover</name>
    <dbReference type="NCBI Taxonomy" id="57577"/>
    <lineage>
        <taxon>Eukaryota</taxon>
        <taxon>Viridiplantae</taxon>
        <taxon>Streptophyta</taxon>
        <taxon>Embryophyta</taxon>
        <taxon>Tracheophyta</taxon>
        <taxon>Spermatophyta</taxon>
        <taxon>Magnoliopsida</taxon>
        <taxon>eudicotyledons</taxon>
        <taxon>Gunneridae</taxon>
        <taxon>Pentapetalae</taxon>
        <taxon>rosids</taxon>
        <taxon>fabids</taxon>
        <taxon>Fabales</taxon>
        <taxon>Fabaceae</taxon>
        <taxon>Papilionoideae</taxon>
        <taxon>50 kb inversion clade</taxon>
        <taxon>NPAAA clade</taxon>
        <taxon>Hologalegina</taxon>
        <taxon>IRL clade</taxon>
        <taxon>Trifolieae</taxon>
        <taxon>Trifolium</taxon>
    </lineage>
</organism>
<sequence>MASIAVSGSGIVLEPLTKDNYDNWSCLVRNYLVGHGLWEVVTNSSNSGSDDSAREEDEKWRMMNGKALHIIQLACGSENLTHIRDFHTAKEAWNYFHTSYNSKLKVNSDLGQGVWK</sequence>
<reference evidence="1 2" key="1">
    <citation type="journal article" date="2014" name="Am. J. Bot.">
        <title>Genome assembly and annotation for red clover (Trifolium pratense; Fabaceae).</title>
        <authorList>
            <person name="Istvanek J."/>
            <person name="Jaros M."/>
            <person name="Krenek A."/>
            <person name="Repkova J."/>
        </authorList>
    </citation>
    <scope>NUCLEOTIDE SEQUENCE [LARGE SCALE GENOMIC DNA]</scope>
    <source>
        <strain evidence="2">cv. Tatra</strain>
        <tissue evidence="1">Young leaves</tissue>
    </source>
</reference>
<name>A0A2K3JQB7_TRIPR</name>
<dbReference type="STRING" id="57577.A0A2K3JQB7"/>
<protein>
    <submittedName>
        <fullName evidence="1">Uncharacterized protein</fullName>
    </submittedName>
</protein>
<reference evidence="1 2" key="2">
    <citation type="journal article" date="2017" name="Front. Plant Sci.">
        <title>Gene Classification and Mining of Molecular Markers Useful in Red Clover (Trifolium pratense) Breeding.</title>
        <authorList>
            <person name="Istvanek J."/>
            <person name="Dluhosova J."/>
            <person name="Dluhos P."/>
            <person name="Patkova L."/>
            <person name="Nedelnik J."/>
            <person name="Repkova J."/>
        </authorList>
    </citation>
    <scope>NUCLEOTIDE SEQUENCE [LARGE SCALE GENOMIC DNA]</scope>
    <source>
        <strain evidence="2">cv. Tatra</strain>
        <tissue evidence="1">Young leaves</tissue>
    </source>
</reference>
<evidence type="ECO:0000313" key="2">
    <source>
        <dbReference type="Proteomes" id="UP000236291"/>
    </source>
</evidence>
<dbReference type="EMBL" id="ASHM01074122">
    <property type="protein sequence ID" value="PNX56232.1"/>
    <property type="molecule type" value="Genomic_DNA"/>
</dbReference>
<dbReference type="Pfam" id="PF14223">
    <property type="entry name" value="Retrotran_gag_2"/>
    <property type="match status" value="1"/>
</dbReference>
<proteinExistence type="predicted"/>